<evidence type="ECO:0000313" key="3">
    <source>
        <dbReference type="Proteomes" id="UP000719766"/>
    </source>
</evidence>
<reference evidence="2" key="1">
    <citation type="journal article" date="2020" name="New Phytol.">
        <title>Comparative genomics reveals dynamic genome evolution in host specialist ectomycorrhizal fungi.</title>
        <authorList>
            <person name="Lofgren L.A."/>
            <person name="Nguyen N.H."/>
            <person name="Vilgalys R."/>
            <person name="Ruytinx J."/>
            <person name="Liao H.L."/>
            <person name="Branco S."/>
            <person name="Kuo A."/>
            <person name="LaButti K."/>
            <person name="Lipzen A."/>
            <person name="Andreopoulos W."/>
            <person name="Pangilinan J."/>
            <person name="Riley R."/>
            <person name="Hundley H."/>
            <person name="Na H."/>
            <person name="Barry K."/>
            <person name="Grigoriev I.V."/>
            <person name="Stajich J.E."/>
            <person name="Kennedy P.G."/>
        </authorList>
    </citation>
    <scope>NUCLEOTIDE SEQUENCE</scope>
    <source>
        <strain evidence="2">S12</strain>
    </source>
</reference>
<dbReference type="OrthoDB" id="3341102at2759"/>
<dbReference type="AlphaFoldDB" id="A0A9P7AJS7"/>
<evidence type="ECO:0000256" key="1">
    <source>
        <dbReference type="SAM" id="MobiDB-lite"/>
    </source>
</evidence>
<sequence>MPGPSSVLISRIEHLGRLLKNLPQSLPLDPPNSSYDFSLDTEMVEEEGVWFAFNRNLEVCFETHKLGQSGTITFRECGRRYEALVGMFKETVKKLAKDSERDFLREVWLERLINAAQQQGAKDLRQTGVGGTKRPAPEIHISAVDEHPKKCSKASHSPHTDARLSTVNVDSNSEGHESDLELNVQCKHVTMCMIENPRPSTLPVVIDLQKTKQMSFSDFAWKPLRTEEEKAKQWERLAKITADDDELMKREEETLKAAREQRKKNLAMERQRRRRERIKATQPKGKKAQKNVNEVLRAESQTSSLSTMDLAELSRPDSNWKDQRTGKNEQIAPKVGWSAQTIASRLARDQPSLFSHLNKGTVQKWLDKETKRGWSPVTIQNVKQRHALAGLGQTGVLAKYPAVVKEITDTLRGLRTSGVPVSVVVARSIMLAVIEKHEPGLLLTEFKCSEKFVRSFFESVLDWSPRKGTRAAAHLPADAEETCEECFFRLVYIMKWYNVPPKLVVNFDQVGCYLLPNSSTTFHERGSKQVDIVAKDEKCAYSLLVASTADGDFLPFQQVWAGASERSLPSHNAHGMNNAIERGFHFAFAKSDKKTSHYSTLKTMREWIENILEPWRKVVIETDPDLDDDQHAIVYLDCYPVHTSQDFRTYVWEKYPCTGKFQPADVGLNRVIKHRLKQNQVNFLVEAHSNQISRGLVPEQVKFTTSLPVLRDASVAALVDVYDFMTSAAGRELVKKGWERCIAKEWNLSGDCLTSKQSRTALNTYLHTHDALRNEIENRMGTVHNDSEESLEHVEEMREDDSDVPLSAVINDALGISIDKAYNLNLGYVVSEVKQAADQTLMAAGDAEDVWAWNNGELWGKKLPTVSADEP</sequence>
<gene>
    <name evidence="2" type="ORF">HD556DRAFT_1310242</name>
</gene>
<dbReference type="EMBL" id="JABBWE010000046">
    <property type="protein sequence ID" value="KAG1790915.1"/>
    <property type="molecule type" value="Genomic_DNA"/>
</dbReference>
<organism evidence="2 3">
    <name type="scientific">Suillus plorans</name>
    <dbReference type="NCBI Taxonomy" id="116603"/>
    <lineage>
        <taxon>Eukaryota</taxon>
        <taxon>Fungi</taxon>
        <taxon>Dikarya</taxon>
        <taxon>Basidiomycota</taxon>
        <taxon>Agaricomycotina</taxon>
        <taxon>Agaricomycetes</taxon>
        <taxon>Agaricomycetidae</taxon>
        <taxon>Boletales</taxon>
        <taxon>Suillineae</taxon>
        <taxon>Suillaceae</taxon>
        <taxon>Suillus</taxon>
    </lineage>
</organism>
<evidence type="ECO:0000313" key="2">
    <source>
        <dbReference type="EMBL" id="KAG1790915.1"/>
    </source>
</evidence>
<feature type="compositionally biased region" description="Basic and acidic residues" evidence="1">
    <location>
        <begin position="312"/>
        <end position="327"/>
    </location>
</feature>
<feature type="compositionally biased region" description="Basic residues" evidence="1">
    <location>
        <begin position="261"/>
        <end position="277"/>
    </location>
</feature>
<dbReference type="GeneID" id="64594150"/>
<feature type="region of interest" description="Disordered" evidence="1">
    <location>
        <begin position="260"/>
        <end position="328"/>
    </location>
</feature>
<dbReference type="Proteomes" id="UP000719766">
    <property type="component" value="Unassembled WGS sequence"/>
</dbReference>
<keyword evidence="3" id="KW-1185">Reference proteome</keyword>
<evidence type="ECO:0008006" key="4">
    <source>
        <dbReference type="Google" id="ProtNLM"/>
    </source>
</evidence>
<protein>
    <recommendedName>
        <fullName evidence="4">DDE-1 domain-containing protein</fullName>
    </recommendedName>
</protein>
<accession>A0A9P7AJS7</accession>
<proteinExistence type="predicted"/>
<comment type="caution">
    <text evidence="2">The sequence shown here is derived from an EMBL/GenBank/DDBJ whole genome shotgun (WGS) entry which is preliminary data.</text>
</comment>
<name>A0A9P7AJS7_9AGAM</name>
<dbReference type="RefSeq" id="XP_041157843.1">
    <property type="nucleotide sequence ID" value="XM_041300386.1"/>
</dbReference>